<evidence type="ECO:0000313" key="2">
    <source>
        <dbReference type="Proteomes" id="UP001230156"/>
    </source>
</evidence>
<evidence type="ECO:0000313" key="1">
    <source>
        <dbReference type="EMBL" id="MDQ7247125.1"/>
    </source>
</evidence>
<dbReference type="RefSeq" id="WP_379954529.1">
    <property type="nucleotide sequence ID" value="NZ_JAUYVI010000002.1"/>
</dbReference>
<proteinExistence type="predicted"/>
<accession>A0ABU0YIZ1</accession>
<dbReference type="PANTHER" id="PTHR43845:SF1">
    <property type="entry name" value="BLR5969 PROTEIN"/>
    <property type="match status" value="1"/>
</dbReference>
<dbReference type="InterPro" id="IPR042099">
    <property type="entry name" value="ANL_N_sf"/>
</dbReference>
<dbReference type="Proteomes" id="UP001230156">
    <property type="component" value="Unassembled WGS sequence"/>
</dbReference>
<sequence length="502" mass="55280">MHDVLTPAPETEARRFLDTPLDGLLQPGTTGDGAREALALFRAVARDVPAYRTLLSEQNIDPAAVTTAADFARLPLLDKQNYNRRFPLDELVLGGKLTRCDFFAVSSGSTGEPTFWPRAQADEFPVAVRFEQVFRDAFRAQEKRTLAVVCFALGTWVGGMFTAACMRHLSAKGYPVVTAAPGNKVDEILRVVQRLAPQFEQTVLLGYPPFLKEVVDAGRSQGIAWSPFNVKLVMAGEVFSETWRDLVAERLGVDDPLRFGASIYGTADAGVLGQETPVSIAIRRFLAERPEAAQAMFGDTRLPTLCQYDPTARYFESIDGSLAFSGWNGVPLVRYHIADRGGVLPYDTMLAKLRDLGCDPVATVRASGGPEPRRQPFVWVFGRTDFTVSFFGANVFPETISLGLEQPEVRARVTGKFVMQVKEGSADDKPRLTIAVELAKDAAGDDEFGEAVAFAILAQLRRLNSEFANYVPAEFQKPLVTLYPTGHPDYFPVGVKHRYSRK</sequence>
<dbReference type="PANTHER" id="PTHR43845">
    <property type="entry name" value="BLR5969 PROTEIN"/>
    <property type="match status" value="1"/>
</dbReference>
<dbReference type="SUPFAM" id="SSF56801">
    <property type="entry name" value="Acetyl-CoA synthetase-like"/>
    <property type="match status" value="1"/>
</dbReference>
<organism evidence="1 2">
    <name type="scientific">Dongia sedimenti</name>
    <dbReference type="NCBI Taxonomy" id="3064282"/>
    <lineage>
        <taxon>Bacteria</taxon>
        <taxon>Pseudomonadati</taxon>
        <taxon>Pseudomonadota</taxon>
        <taxon>Alphaproteobacteria</taxon>
        <taxon>Rhodospirillales</taxon>
        <taxon>Dongiaceae</taxon>
        <taxon>Dongia</taxon>
    </lineage>
</organism>
<dbReference type="EMBL" id="JAUYVI010000002">
    <property type="protein sequence ID" value="MDQ7247125.1"/>
    <property type="molecule type" value="Genomic_DNA"/>
</dbReference>
<keyword evidence="2" id="KW-1185">Reference proteome</keyword>
<evidence type="ECO:0008006" key="3">
    <source>
        <dbReference type="Google" id="ProtNLM"/>
    </source>
</evidence>
<name>A0ABU0YIZ1_9PROT</name>
<gene>
    <name evidence="1" type="ORF">Q8A70_05590</name>
</gene>
<dbReference type="Gene3D" id="3.40.50.12780">
    <property type="entry name" value="N-terminal domain of ligase-like"/>
    <property type="match status" value="1"/>
</dbReference>
<comment type="caution">
    <text evidence="1">The sequence shown here is derived from an EMBL/GenBank/DDBJ whole genome shotgun (WGS) entry which is preliminary data.</text>
</comment>
<reference evidence="2" key="1">
    <citation type="submission" date="2023-08" db="EMBL/GenBank/DDBJ databases">
        <title>Rhodospirillaceae gen. nov., a novel taxon isolated from the Yangtze River Yuezi River estuary sludge.</title>
        <authorList>
            <person name="Ruan L."/>
        </authorList>
    </citation>
    <scope>NUCLEOTIDE SEQUENCE [LARGE SCALE GENOMIC DNA]</scope>
    <source>
        <strain evidence="2">R-7</strain>
    </source>
</reference>
<protein>
    <recommendedName>
        <fullName evidence="3">Phenylacetate-CoA ligase</fullName>
    </recommendedName>
</protein>